<proteinExistence type="predicted"/>
<evidence type="ECO:0000313" key="2">
    <source>
        <dbReference type="Proteomes" id="UP000256952"/>
    </source>
</evidence>
<dbReference type="AlphaFoldDB" id="A0A976AUD0"/>
<dbReference type="EMBL" id="OFTH01000010">
    <property type="protein sequence ID" value="SOZ54807.1"/>
    <property type="molecule type" value="Genomic_DNA"/>
</dbReference>
<sequence length="73" mass="8195">MLPDQRNTGTRLTLAPRAKGPWLVLPASVIPLSLAPRTIALVRPYRPFGWPRRLSCGAPHQRLSLTPVFLRLE</sequence>
<dbReference type="Proteomes" id="UP000256952">
    <property type="component" value="Chromosome CBM2613_a"/>
</dbReference>
<protein>
    <submittedName>
        <fullName evidence="1">Uncharacterized protein</fullName>
    </submittedName>
</protein>
<organism evidence="1 2">
    <name type="scientific">Cupriavidus taiwanensis</name>
    <dbReference type="NCBI Taxonomy" id="164546"/>
    <lineage>
        <taxon>Bacteria</taxon>
        <taxon>Pseudomonadati</taxon>
        <taxon>Pseudomonadota</taxon>
        <taxon>Betaproteobacteria</taxon>
        <taxon>Burkholderiales</taxon>
        <taxon>Burkholderiaceae</taxon>
        <taxon>Cupriavidus</taxon>
    </lineage>
</organism>
<evidence type="ECO:0000313" key="1">
    <source>
        <dbReference type="EMBL" id="SOZ54807.1"/>
    </source>
</evidence>
<name>A0A976AUD0_9BURK</name>
<reference evidence="1 2" key="1">
    <citation type="submission" date="2018-01" db="EMBL/GenBank/DDBJ databases">
        <authorList>
            <person name="Clerissi C."/>
        </authorList>
    </citation>
    <scope>NUCLEOTIDE SEQUENCE [LARGE SCALE GENOMIC DNA]</scope>
    <source>
        <strain evidence="1">Cupriavidus taiwanensis STM 8556</strain>
    </source>
</reference>
<gene>
    <name evidence="1" type="ORF">CBM2613_A180028</name>
</gene>
<comment type="caution">
    <text evidence="1">The sequence shown here is derived from an EMBL/GenBank/DDBJ whole genome shotgun (WGS) entry which is preliminary data.</text>
</comment>
<accession>A0A976AUD0</accession>